<evidence type="ECO:0000313" key="1">
    <source>
        <dbReference type="EMBL" id="MBA4452612.1"/>
    </source>
</evidence>
<dbReference type="EMBL" id="JACEMZ010000033">
    <property type="protein sequence ID" value="MBA4452612.1"/>
    <property type="molecule type" value="Genomic_DNA"/>
</dbReference>
<protein>
    <submittedName>
        <fullName evidence="1">Helix-turn-helix transcriptional regulator</fullName>
    </submittedName>
</protein>
<name>A0AC60VZ69_9ARCH</name>
<comment type="caution">
    <text evidence="1">The sequence shown here is derived from an EMBL/GenBank/DDBJ whole genome shotgun (WGS) entry which is preliminary data.</text>
</comment>
<accession>A0AC60VZ69</accession>
<dbReference type="Proteomes" id="UP000559653">
    <property type="component" value="Unassembled WGS sequence"/>
</dbReference>
<sequence length="118" mass="13437">MTQPNIIQLSEFNVTQKIIESLSNVCTRAVLFSVKEESKDATQIADELKLSLSTVYKTLSSLEDLALVEVHKFIFSNEGKKIKQYRSRIGKVEITLNNTEPVLHLYPNKRPVETKISK</sequence>
<reference evidence="1 2" key="1">
    <citation type="journal article" date="2020" name="Appl. Environ. Microbiol.">
        <title>Genomic Characteristics of a Novel Species of Ammonia-Oxidizing Archaea from the Jiulong River Estuary.</title>
        <authorList>
            <person name="Zou D."/>
            <person name="Wan R."/>
            <person name="Han L."/>
            <person name="Xu M.N."/>
            <person name="Liu Y."/>
            <person name="Liu H."/>
            <person name="Kao S.J."/>
            <person name="Li M."/>
        </authorList>
    </citation>
    <scope>NUCLEOTIDE SEQUENCE [LARGE SCALE GENOMIC DNA]</scope>
    <source>
        <strain evidence="1">W1bin1</strain>
    </source>
</reference>
<gene>
    <name evidence="1" type="ORF">H2B03_05520</name>
</gene>
<organism evidence="1 2">
    <name type="scientific">Candidatus Nitrosomaritimum aestuariumsis</name>
    <dbReference type="NCBI Taxonomy" id="3342354"/>
    <lineage>
        <taxon>Archaea</taxon>
        <taxon>Nitrososphaerota</taxon>
        <taxon>Nitrososphaeria</taxon>
        <taxon>Nitrosopumilales</taxon>
        <taxon>Nitrosopumilaceae</taxon>
        <taxon>Candidatus Nitrosomaritimum</taxon>
    </lineage>
</organism>
<evidence type="ECO:0000313" key="2">
    <source>
        <dbReference type="Proteomes" id="UP000559653"/>
    </source>
</evidence>
<proteinExistence type="predicted"/>